<keyword evidence="2" id="KW-0482">Metalloprotease</keyword>
<keyword evidence="2" id="KW-0378">Hydrolase</keyword>
<accession>A0AAV4B2N8</accession>
<dbReference type="GO" id="GO:0008237">
    <property type="term" value="F:metallopeptidase activity"/>
    <property type="evidence" value="ECO:0007669"/>
    <property type="project" value="UniProtKB-KW"/>
</dbReference>
<evidence type="ECO:0000313" key="3">
    <source>
        <dbReference type="Proteomes" id="UP000735302"/>
    </source>
</evidence>
<reference evidence="2 3" key="1">
    <citation type="journal article" date="2021" name="Elife">
        <title>Chloroplast acquisition without the gene transfer in kleptoplastic sea slugs, Plakobranchus ocellatus.</title>
        <authorList>
            <person name="Maeda T."/>
            <person name="Takahashi S."/>
            <person name="Yoshida T."/>
            <person name="Shimamura S."/>
            <person name="Takaki Y."/>
            <person name="Nagai Y."/>
            <person name="Toyoda A."/>
            <person name="Suzuki Y."/>
            <person name="Arimoto A."/>
            <person name="Ishii H."/>
            <person name="Satoh N."/>
            <person name="Nishiyama T."/>
            <person name="Hasebe M."/>
            <person name="Maruyama T."/>
            <person name="Minagawa J."/>
            <person name="Obokata J."/>
            <person name="Shigenobu S."/>
        </authorList>
    </citation>
    <scope>NUCLEOTIDE SEQUENCE [LARGE SCALE GENOMIC DNA]</scope>
</reference>
<name>A0AAV4B2N8_9GAST</name>
<sequence>MYSLAGSRFYSTLTSLSDTIIMQFGANPSRLFQEMVQRPHQGDLRLSSPPSGQGAGGGAQTRDRRIPADVRANSLALCHRRPHSKRE</sequence>
<dbReference type="Proteomes" id="UP000735302">
    <property type="component" value="Unassembled WGS sequence"/>
</dbReference>
<keyword evidence="3" id="KW-1185">Reference proteome</keyword>
<organism evidence="2 3">
    <name type="scientific">Plakobranchus ocellatus</name>
    <dbReference type="NCBI Taxonomy" id="259542"/>
    <lineage>
        <taxon>Eukaryota</taxon>
        <taxon>Metazoa</taxon>
        <taxon>Spiralia</taxon>
        <taxon>Lophotrochozoa</taxon>
        <taxon>Mollusca</taxon>
        <taxon>Gastropoda</taxon>
        <taxon>Heterobranchia</taxon>
        <taxon>Euthyneura</taxon>
        <taxon>Panpulmonata</taxon>
        <taxon>Sacoglossa</taxon>
        <taxon>Placobranchoidea</taxon>
        <taxon>Plakobranchidae</taxon>
        <taxon>Plakobranchus</taxon>
    </lineage>
</organism>
<dbReference type="EMBL" id="BLXT01004508">
    <property type="protein sequence ID" value="GFO13838.1"/>
    <property type="molecule type" value="Genomic_DNA"/>
</dbReference>
<feature type="region of interest" description="Disordered" evidence="1">
    <location>
        <begin position="37"/>
        <end position="68"/>
    </location>
</feature>
<comment type="caution">
    <text evidence="2">The sequence shown here is derived from an EMBL/GenBank/DDBJ whole genome shotgun (WGS) entry which is preliminary data.</text>
</comment>
<evidence type="ECO:0000313" key="2">
    <source>
        <dbReference type="EMBL" id="GFO13838.1"/>
    </source>
</evidence>
<evidence type="ECO:0000256" key="1">
    <source>
        <dbReference type="SAM" id="MobiDB-lite"/>
    </source>
</evidence>
<keyword evidence="2" id="KW-0645">Protease</keyword>
<proteinExistence type="predicted"/>
<dbReference type="AlphaFoldDB" id="A0AAV4B2N8"/>
<gene>
    <name evidence="2" type="ORF">PoB_004034300</name>
</gene>
<protein>
    <submittedName>
        <fullName evidence="2">Disintegrin and metalloproteinase domain-containing protein</fullName>
    </submittedName>
</protein>